<organism evidence="6 7">
    <name type="scientific">Cycloclasticus pugetii</name>
    <dbReference type="NCBI Taxonomy" id="34068"/>
    <lineage>
        <taxon>Bacteria</taxon>
        <taxon>Pseudomonadati</taxon>
        <taxon>Pseudomonadota</taxon>
        <taxon>Gammaproteobacteria</taxon>
        <taxon>Thiotrichales</taxon>
        <taxon>Piscirickettsiaceae</taxon>
        <taxon>Cycloclasticus</taxon>
    </lineage>
</organism>
<keyword evidence="3 5" id="KW-1133">Transmembrane helix</keyword>
<evidence type="ECO:0000256" key="2">
    <source>
        <dbReference type="ARBA" id="ARBA00022692"/>
    </source>
</evidence>
<dbReference type="EMBL" id="ASHL01000002">
    <property type="protein sequence ID" value="EPD13763.1"/>
    <property type="molecule type" value="Genomic_DNA"/>
</dbReference>
<keyword evidence="4 5" id="KW-0472">Membrane</keyword>
<keyword evidence="2 5" id="KW-0812">Transmembrane</keyword>
<gene>
    <name evidence="5" type="primary">yciB</name>
    <name evidence="6" type="ORF">L196_04481</name>
</gene>
<dbReference type="NCBIfam" id="NF001325">
    <property type="entry name" value="PRK00259.1-3"/>
    <property type="match status" value="1"/>
</dbReference>
<comment type="similarity">
    <text evidence="5">Belongs to the YciB family.</text>
</comment>
<dbReference type="RefSeq" id="WP_015006198.1">
    <property type="nucleotide sequence ID" value="NZ_FQZJ01000001.1"/>
</dbReference>
<accession>A0AB33Z414</accession>
<dbReference type="PANTHER" id="PTHR36917:SF1">
    <property type="entry name" value="INNER MEMBRANE-SPANNING PROTEIN YCIB"/>
    <property type="match status" value="1"/>
</dbReference>
<reference evidence="6 7" key="1">
    <citation type="journal article" date="2013" name="Genome Announc.">
        <title>Genome Sequence of the Pyrene- and Fluoranthene-Degrading Bacterium Cycloclasticus sp. Strain PY97M.</title>
        <authorList>
            <person name="Cui Z."/>
            <person name="Xu G."/>
            <person name="Li Q."/>
            <person name="Gao W."/>
            <person name="Zheng L."/>
        </authorList>
    </citation>
    <scope>NUCLEOTIDE SEQUENCE [LARGE SCALE GENOMIC DNA]</scope>
    <source>
        <strain evidence="6 7">PY97M</strain>
    </source>
</reference>
<evidence type="ECO:0000313" key="6">
    <source>
        <dbReference type="EMBL" id="EPD13763.1"/>
    </source>
</evidence>
<dbReference type="GO" id="GO:0005886">
    <property type="term" value="C:plasma membrane"/>
    <property type="evidence" value="ECO:0007669"/>
    <property type="project" value="UniProtKB-SubCell"/>
</dbReference>
<keyword evidence="1 5" id="KW-1003">Cell membrane</keyword>
<evidence type="ECO:0000313" key="7">
    <source>
        <dbReference type="Proteomes" id="UP000015462"/>
    </source>
</evidence>
<feature type="transmembrane region" description="Helical" evidence="5">
    <location>
        <begin position="151"/>
        <end position="169"/>
    </location>
</feature>
<sequence length="184" mass="21167">MKLLTDFFPILLFFIVYKWQGIYAATVVAIIASGLQVASFWLKNKRVDSTHIMTFCLMLLFGGATLYLQNETFIKWKPTVINWLFAFACISTHFIGNTPLVKRMMSGGLTLSDKIWTKLNGIWALFFVVQGLLNLYVMYNFDTDTWVDFKLFGMLGLTIMFIVAQGIYLTKHIEDPINQPDNHN</sequence>
<feature type="transmembrane region" description="Helical" evidence="5">
    <location>
        <begin position="20"/>
        <end position="42"/>
    </location>
</feature>
<feature type="transmembrane region" description="Helical" evidence="5">
    <location>
        <begin position="49"/>
        <end position="68"/>
    </location>
</feature>
<name>A0AB33Z414_9GAMM</name>
<evidence type="ECO:0000256" key="1">
    <source>
        <dbReference type="ARBA" id="ARBA00022475"/>
    </source>
</evidence>
<dbReference type="Proteomes" id="UP000015462">
    <property type="component" value="Unassembled WGS sequence"/>
</dbReference>
<dbReference type="InterPro" id="IPR006008">
    <property type="entry name" value="YciB"/>
</dbReference>
<dbReference type="Pfam" id="PF04279">
    <property type="entry name" value="IspA"/>
    <property type="match status" value="1"/>
</dbReference>
<dbReference type="HAMAP" id="MF_00189">
    <property type="entry name" value="YciB"/>
    <property type="match status" value="1"/>
</dbReference>
<evidence type="ECO:0000256" key="4">
    <source>
        <dbReference type="ARBA" id="ARBA00023136"/>
    </source>
</evidence>
<dbReference type="PANTHER" id="PTHR36917">
    <property type="entry name" value="INTRACELLULAR SEPTATION PROTEIN A-RELATED"/>
    <property type="match status" value="1"/>
</dbReference>
<dbReference type="NCBIfam" id="TIGR00997">
    <property type="entry name" value="ispZ"/>
    <property type="match status" value="1"/>
</dbReference>
<evidence type="ECO:0000256" key="5">
    <source>
        <dbReference type="HAMAP-Rule" id="MF_00189"/>
    </source>
</evidence>
<dbReference type="AlphaFoldDB" id="A0AB33Z414"/>
<keyword evidence="7" id="KW-1185">Reference proteome</keyword>
<comment type="function">
    <text evidence="5">Plays a role in cell envelope biogenesis, maintenance of cell envelope integrity and membrane homeostasis.</text>
</comment>
<keyword evidence="5" id="KW-0997">Cell inner membrane</keyword>
<evidence type="ECO:0000256" key="3">
    <source>
        <dbReference type="ARBA" id="ARBA00022989"/>
    </source>
</evidence>
<feature type="transmembrane region" description="Helical" evidence="5">
    <location>
        <begin position="122"/>
        <end position="139"/>
    </location>
</feature>
<comment type="caution">
    <text evidence="6">The sequence shown here is derived from an EMBL/GenBank/DDBJ whole genome shotgun (WGS) entry which is preliminary data.</text>
</comment>
<protein>
    <recommendedName>
        <fullName evidence="5">Inner membrane-spanning protein YciB</fullName>
    </recommendedName>
</protein>
<feature type="transmembrane region" description="Helical" evidence="5">
    <location>
        <begin position="80"/>
        <end position="101"/>
    </location>
</feature>
<proteinExistence type="inferred from homology"/>
<comment type="subcellular location">
    <subcellularLocation>
        <location evidence="5">Cell inner membrane</location>
        <topology evidence="5">Multi-pass membrane protein</topology>
    </subcellularLocation>
</comment>